<name>B2CKR7_METMR</name>
<evidence type="ECO:0000256" key="1">
    <source>
        <dbReference type="ARBA" id="ARBA00005181"/>
    </source>
</evidence>
<dbReference type="EMBL" id="EU523734">
    <property type="protein sequence ID" value="ACB30328.1"/>
    <property type="molecule type" value="Genomic_DNA"/>
</dbReference>
<sequence>MIVRSLQDIIGTERDVKAENGNWESRRLLLNNDALGFSLHDTIIHAGTETLIWYKHHLEAVYCIEGEGEVETTENGKIYPIKAGTVYALNGNERHLLRAHSTMRMVCVFTPPITGSEVHDQDGAYRPGAEIAAGQ</sequence>
<evidence type="ECO:0000256" key="7">
    <source>
        <dbReference type="ARBA" id="ARBA00048714"/>
    </source>
</evidence>
<keyword evidence="5 8" id="KW-0456">Lyase</keyword>
<evidence type="ECO:0000313" key="9">
    <source>
        <dbReference type="EMBL" id="ACB30328.1"/>
    </source>
</evidence>
<evidence type="ECO:0000256" key="2">
    <source>
        <dbReference type="ARBA" id="ARBA00009637"/>
    </source>
</evidence>
<evidence type="ECO:0000256" key="4">
    <source>
        <dbReference type="ARBA" id="ARBA00019707"/>
    </source>
</evidence>
<proteinExistence type="inferred from homology"/>
<dbReference type="NCBIfam" id="NF009806">
    <property type="entry name" value="PRK13290.1"/>
    <property type="match status" value="1"/>
</dbReference>
<accession>B2CKR7</accession>
<organism evidence="9">
    <name type="scientific">Methylobacter marinus</name>
    <dbReference type="NCBI Taxonomy" id="34058"/>
    <lineage>
        <taxon>Bacteria</taxon>
        <taxon>Pseudomonadati</taxon>
        <taxon>Pseudomonadota</taxon>
        <taxon>Gammaproteobacteria</taxon>
        <taxon>Methylococcales</taxon>
        <taxon>Methylococcaceae</taxon>
        <taxon>Methylobacter</taxon>
    </lineage>
</organism>
<dbReference type="InterPro" id="IPR010462">
    <property type="entry name" value="Ectoine_synth"/>
</dbReference>
<dbReference type="PANTHER" id="PTHR39289:SF1">
    <property type="entry name" value="L-ECTOINE SYNTHASE"/>
    <property type="match status" value="1"/>
</dbReference>
<evidence type="ECO:0000256" key="5">
    <source>
        <dbReference type="ARBA" id="ARBA00023239"/>
    </source>
</evidence>
<comment type="pathway">
    <text evidence="1 8">Amine and polyamine biosynthesis; ectoine biosynthesis; L-ectoine from L-aspartate 4-semialdehyde: step 3/3.</text>
</comment>
<dbReference type="AlphaFoldDB" id="B2CKR7"/>
<evidence type="ECO:0000256" key="3">
    <source>
        <dbReference type="ARBA" id="ARBA00013192"/>
    </source>
</evidence>
<dbReference type="SUPFAM" id="SSF51182">
    <property type="entry name" value="RmlC-like cupins"/>
    <property type="match status" value="1"/>
</dbReference>
<dbReference type="InterPro" id="IPR011051">
    <property type="entry name" value="RmlC_Cupin_sf"/>
</dbReference>
<dbReference type="InterPro" id="IPR014710">
    <property type="entry name" value="RmlC-like_jellyroll"/>
</dbReference>
<comment type="catalytic activity">
    <reaction evidence="7 8">
        <text>(2S)-4-acetamido-2-aminobutanoate = L-ectoine + H2O</text>
        <dbReference type="Rhea" id="RHEA:17281"/>
        <dbReference type="ChEBI" id="CHEBI:15377"/>
        <dbReference type="ChEBI" id="CHEBI:58515"/>
        <dbReference type="ChEBI" id="CHEBI:58929"/>
        <dbReference type="EC" id="4.2.1.108"/>
    </reaction>
</comment>
<reference evidence="9" key="1">
    <citation type="journal article" date="2011" name="Extremophiles">
        <title>Diversity and phylogeny of the ectoine biosynthesis genes in aerobic, moderately halophilic methylotrophic bacteria.</title>
        <authorList>
            <person name="Reshetnikov A.S."/>
            <person name="Khmelenina V.N."/>
            <person name="Mustakhimov I.I."/>
            <person name="Kalyuzhnaya M."/>
            <person name="Lidstrom M."/>
            <person name="Trotsenko Y.A."/>
        </authorList>
    </citation>
    <scope>NUCLEOTIDE SEQUENCE</scope>
    <source>
        <strain evidence="9">7C</strain>
    </source>
</reference>
<dbReference type="GO" id="GO:0033990">
    <property type="term" value="F:ectoine synthase activity"/>
    <property type="evidence" value="ECO:0007669"/>
    <property type="project" value="UniProtKB-EC"/>
</dbReference>
<evidence type="ECO:0000256" key="6">
    <source>
        <dbReference type="ARBA" id="ARBA00033271"/>
    </source>
</evidence>
<dbReference type="BRENDA" id="4.2.1.108">
    <property type="organism ID" value="13905"/>
</dbReference>
<dbReference type="HAMAP" id="MF_01255">
    <property type="entry name" value="Ectoine_synth"/>
    <property type="match status" value="1"/>
</dbReference>
<dbReference type="EC" id="4.2.1.108" evidence="3 8"/>
<protein>
    <recommendedName>
        <fullName evidence="4 8">L-ectoine synthase</fullName>
        <ecNumber evidence="3 8">4.2.1.108</ecNumber>
    </recommendedName>
    <alternativeName>
        <fullName evidence="6 8">N-acetyldiaminobutyrate dehydratase</fullName>
    </alternativeName>
</protein>
<dbReference type="GO" id="GO:0019491">
    <property type="term" value="P:ectoine biosynthetic process"/>
    <property type="evidence" value="ECO:0007669"/>
    <property type="project" value="UniProtKB-UniRule"/>
</dbReference>
<dbReference type="PANTHER" id="PTHR39289">
    <property type="match status" value="1"/>
</dbReference>
<comment type="similarity">
    <text evidence="2 8">Belongs to the ectoine synthase family.</text>
</comment>
<dbReference type="Gene3D" id="2.60.120.10">
    <property type="entry name" value="Jelly Rolls"/>
    <property type="match status" value="1"/>
</dbReference>
<dbReference type="CDD" id="cd06978">
    <property type="entry name" value="cupin_EctC"/>
    <property type="match status" value="1"/>
</dbReference>
<comment type="function">
    <text evidence="8">Catalyzes the circularization of gamma-N-acetyl-alpha,gamma-diaminobutyric acid (ADABA) to ectoine (1,4,5,6-tetrahydro-2-methyl-4-pyrimidine carboxylic acid), which is an excellent osmoprotectant.</text>
</comment>
<gene>
    <name evidence="8" type="primary">ectC</name>
</gene>
<evidence type="ECO:0000256" key="8">
    <source>
        <dbReference type="HAMAP-Rule" id="MF_01255"/>
    </source>
</evidence>
<dbReference type="Pfam" id="PF06339">
    <property type="entry name" value="Ectoine_synth"/>
    <property type="match status" value="1"/>
</dbReference>
<dbReference type="UniPathway" id="UPA00067">
    <property type="reaction ID" value="UER00123"/>
</dbReference>